<comment type="similarity">
    <text evidence="1">Belongs to the UPF0065 (bug) family.</text>
</comment>
<accession>A0A1K2I133</accession>
<dbReference type="Gene3D" id="3.30.450.180">
    <property type="match status" value="1"/>
</dbReference>
<evidence type="ECO:0000313" key="5">
    <source>
        <dbReference type="Proteomes" id="UP000183447"/>
    </source>
</evidence>
<sequence length="604" mass="66706">MDRPRSDTSERHARQGAGQKDDFPYLLLGQHIRNFRLQLRQDYLNRPWSQEDLAVAIGTDKGHINRIECGRQLPTLDTLTRICDALDLNWPGRRRLIGLAGFLQDLPGPRQDDLQAIESTVLKVLGRAGHPACLIDQEDRIWDANTAFAVVFLGYESRDAALEDIAGKFLLELMCESHAAHAYLRRSVSNFDQMAMRLIALLRIRLQKAPASPQWQALLNDVLADARLCSLWLKASAQLSRNDLPEFLDHQTIEVGRSPIGPYSADIWHASLWADERFRVLHIVPHGDDAKRRFAAHGQRKAPSGNPKPSCPPHPGEGIADRYPHRPIRLHVPWASGGITDVGARILAPLLQEQLGQPVSVINCDVLPTPATLDRLSNLPADGYELVFVNEAVLADEAAGVPEWLMRAARNPDMSRFDPLACHAIDPFVLFVRAECRYGSMRDLVRDAALNPGGIVVGTSGRGTPAHLGAMIIEAAARVRFQYRHYSGSLEHIARFLSGETDIACLGSGISLPAVRAGELRALLSLTRQRFSLMPDVPTLAETGHAGPALASIRHICLPHGLAEPTRGPLEQAMKSVFKDIRHTQAMRQTGLEPGTISRQFALP</sequence>
<dbReference type="Pfam" id="PF13560">
    <property type="entry name" value="HTH_31"/>
    <property type="match status" value="1"/>
</dbReference>
<evidence type="ECO:0000256" key="2">
    <source>
        <dbReference type="SAM" id="MobiDB-lite"/>
    </source>
</evidence>
<dbReference type="Pfam" id="PF03401">
    <property type="entry name" value="TctC"/>
    <property type="match status" value="1"/>
</dbReference>
<dbReference type="GO" id="GO:0003677">
    <property type="term" value="F:DNA binding"/>
    <property type="evidence" value="ECO:0007669"/>
    <property type="project" value="InterPro"/>
</dbReference>
<dbReference type="Pfam" id="PF17765">
    <property type="entry name" value="MLTR_LBD"/>
    <property type="match status" value="1"/>
</dbReference>
<name>A0A1K2I133_9HYPH</name>
<dbReference type="PROSITE" id="PS50943">
    <property type="entry name" value="HTH_CROC1"/>
    <property type="match status" value="1"/>
</dbReference>
<dbReference type="CDD" id="cd00093">
    <property type="entry name" value="HTH_XRE"/>
    <property type="match status" value="1"/>
</dbReference>
<dbReference type="CDD" id="cd07012">
    <property type="entry name" value="PBP2_Bug_TTT"/>
    <property type="match status" value="1"/>
</dbReference>
<dbReference type="InterPro" id="IPR042100">
    <property type="entry name" value="Bug_dom1"/>
</dbReference>
<keyword evidence="4" id="KW-0675">Receptor</keyword>
<dbReference type="Proteomes" id="UP000183447">
    <property type="component" value="Unassembled WGS sequence"/>
</dbReference>
<dbReference type="InterPro" id="IPR005064">
    <property type="entry name" value="BUG"/>
</dbReference>
<dbReference type="PANTHER" id="PTHR42928:SF5">
    <property type="entry name" value="BLR1237 PROTEIN"/>
    <property type="match status" value="1"/>
</dbReference>
<protein>
    <submittedName>
        <fullName evidence="4">Tripartite-type tricarboxylate transporter, receptor component TctC</fullName>
    </submittedName>
</protein>
<dbReference type="SUPFAM" id="SSF47413">
    <property type="entry name" value="lambda repressor-like DNA-binding domains"/>
    <property type="match status" value="1"/>
</dbReference>
<dbReference type="RefSeq" id="WP_072345305.1">
    <property type="nucleotide sequence ID" value="NZ_FPKU01000003.1"/>
</dbReference>
<reference evidence="4 5" key="1">
    <citation type="submission" date="2016-11" db="EMBL/GenBank/DDBJ databases">
        <authorList>
            <person name="Jaros S."/>
            <person name="Januszkiewicz K."/>
            <person name="Wedrychowicz H."/>
        </authorList>
    </citation>
    <scope>NUCLEOTIDE SEQUENCE [LARGE SCALE GENOMIC DNA]</scope>
    <source>
        <strain evidence="4 5">ATCC 23634</strain>
    </source>
</reference>
<dbReference type="AlphaFoldDB" id="A0A1K2I133"/>
<dbReference type="OrthoDB" id="7243230at2"/>
<organism evidence="4 5">
    <name type="scientific">Devosia enhydra</name>
    <dbReference type="NCBI Taxonomy" id="665118"/>
    <lineage>
        <taxon>Bacteria</taxon>
        <taxon>Pseudomonadati</taxon>
        <taxon>Pseudomonadota</taxon>
        <taxon>Alphaproteobacteria</taxon>
        <taxon>Hyphomicrobiales</taxon>
        <taxon>Devosiaceae</taxon>
        <taxon>Devosia</taxon>
    </lineage>
</organism>
<dbReference type="SMART" id="SM00530">
    <property type="entry name" value="HTH_XRE"/>
    <property type="match status" value="1"/>
</dbReference>
<dbReference type="Gene3D" id="3.40.190.150">
    <property type="entry name" value="Bordetella uptake gene, domain 1"/>
    <property type="match status" value="1"/>
</dbReference>
<dbReference type="InterPro" id="IPR001387">
    <property type="entry name" value="Cro/C1-type_HTH"/>
</dbReference>
<evidence type="ECO:0000256" key="1">
    <source>
        <dbReference type="ARBA" id="ARBA00006987"/>
    </source>
</evidence>
<dbReference type="EMBL" id="FPKU01000003">
    <property type="protein sequence ID" value="SFZ86025.1"/>
    <property type="molecule type" value="Genomic_DNA"/>
</dbReference>
<evidence type="ECO:0000259" key="3">
    <source>
        <dbReference type="PROSITE" id="PS50943"/>
    </source>
</evidence>
<proteinExistence type="inferred from homology"/>
<keyword evidence="5" id="KW-1185">Reference proteome</keyword>
<gene>
    <name evidence="4" type="ORF">SAMN02983003_3199</name>
</gene>
<evidence type="ECO:0000313" key="4">
    <source>
        <dbReference type="EMBL" id="SFZ86025.1"/>
    </source>
</evidence>
<dbReference type="PANTHER" id="PTHR42928">
    <property type="entry name" value="TRICARBOXYLATE-BINDING PROTEIN"/>
    <property type="match status" value="1"/>
</dbReference>
<dbReference type="STRING" id="665118.SAMN02983003_3199"/>
<dbReference type="InterPro" id="IPR041413">
    <property type="entry name" value="MLTR_LBD"/>
</dbReference>
<dbReference type="Gene3D" id="3.40.190.10">
    <property type="entry name" value="Periplasmic binding protein-like II"/>
    <property type="match status" value="1"/>
</dbReference>
<dbReference type="Gene3D" id="1.10.260.40">
    <property type="entry name" value="lambda repressor-like DNA-binding domains"/>
    <property type="match status" value="1"/>
</dbReference>
<feature type="domain" description="HTH cro/C1-type" evidence="3">
    <location>
        <begin position="39"/>
        <end position="93"/>
    </location>
</feature>
<dbReference type="InterPro" id="IPR010982">
    <property type="entry name" value="Lambda_DNA-bd_dom_sf"/>
</dbReference>
<feature type="region of interest" description="Disordered" evidence="2">
    <location>
        <begin position="296"/>
        <end position="319"/>
    </location>
</feature>